<feature type="coiled-coil region" evidence="1">
    <location>
        <begin position="153"/>
        <end position="187"/>
    </location>
</feature>
<feature type="region of interest" description="Disordered" evidence="2">
    <location>
        <begin position="188"/>
        <end position="291"/>
    </location>
</feature>
<dbReference type="AlphaFoldDB" id="A0A6S8BJH4"/>
<keyword evidence="1" id="KW-0175">Coiled coil</keyword>
<evidence type="ECO:0000256" key="1">
    <source>
        <dbReference type="SAM" id="Coils"/>
    </source>
</evidence>
<evidence type="ECO:0000256" key="2">
    <source>
        <dbReference type="SAM" id="MobiDB-lite"/>
    </source>
</evidence>
<feature type="coiled-coil region" evidence="1">
    <location>
        <begin position="296"/>
        <end position="334"/>
    </location>
</feature>
<name>A0A6S8BJH4_9STRA</name>
<dbReference type="EMBL" id="HBIJ01008003">
    <property type="protein sequence ID" value="CAE0364883.1"/>
    <property type="molecule type" value="Transcribed_RNA"/>
</dbReference>
<evidence type="ECO:0000313" key="4">
    <source>
        <dbReference type="EMBL" id="CAE0364883.1"/>
    </source>
</evidence>
<protein>
    <recommendedName>
        <fullName evidence="5">Endonuclease/exonuclease/phosphatase domain-containing protein</fullName>
    </recommendedName>
</protein>
<evidence type="ECO:0000313" key="3">
    <source>
        <dbReference type="EMBL" id="CAE0364882.1"/>
    </source>
</evidence>
<feature type="compositionally biased region" description="Basic and acidic residues" evidence="2">
    <location>
        <begin position="190"/>
        <end position="230"/>
    </location>
</feature>
<accession>A0A6S8BJH4</accession>
<feature type="compositionally biased region" description="Basic and acidic residues" evidence="2">
    <location>
        <begin position="241"/>
        <end position="265"/>
    </location>
</feature>
<dbReference type="EMBL" id="HBIJ01008002">
    <property type="protein sequence ID" value="CAE0364882.1"/>
    <property type="molecule type" value="Transcribed_RNA"/>
</dbReference>
<evidence type="ECO:0008006" key="5">
    <source>
        <dbReference type="Google" id="ProtNLM"/>
    </source>
</evidence>
<proteinExistence type="predicted"/>
<organism evidence="4">
    <name type="scientific">Aureoumbra lagunensis</name>
    <dbReference type="NCBI Taxonomy" id="44058"/>
    <lineage>
        <taxon>Eukaryota</taxon>
        <taxon>Sar</taxon>
        <taxon>Stramenopiles</taxon>
        <taxon>Ochrophyta</taxon>
        <taxon>Pelagophyceae</taxon>
        <taxon>Pelagomonadales</taxon>
        <taxon>Aureoumbra</taxon>
    </lineage>
</organism>
<gene>
    <name evidence="3" type="ORF">ALAG00032_LOCUS5624</name>
    <name evidence="4" type="ORF">ALAG00032_LOCUS5625</name>
</gene>
<reference evidence="4" key="1">
    <citation type="submission" date="2021-01" db="EMBL/GenBank/DDBJ databases">
        <authorList>
            <person name="Corre E."/>
            <person name="Pelletier E."/>
            <person name="Niang G."/>
            <person name="Scheremetjew M."/>
            <person name="Finn R."/>
            <person name="Kale V."/>
            <person name="Holt S."/>
            <person name="Cochrane G."/>
            <person name="Meng A."/>
            <person name="Brown T."/>
            <person name="Cohen L."/>
        </authorList>
    </citation>
    <scope>NUCLEOTIDE SEQUENCE</scope>
    <source>
        <strain evidence="4">CCMP1510</strain>
    </source>
</reference>
<sequence>MSSPFFSYFSSSFSIVATTDESSSVVSFSFDKLTLSSLIVSSTIVSSSFSSTLLSGPTVPPKGSSPSLNIVLSPLSSTPPLIMVTPLFPWFPRFFIFFCRRCCRCCYCWGRRRRRRRRVVYERMMRLNVLFLGCILFRVLCAEVEFVPAEEAAELEKQDAAFAAEKIAALQKELEIAQEAAKKAAAAAAAKKESPKGEEGSKSDDGDSGAKKFDGREIAEKSSEDVEVKNNKHSSPVTAVSDKEAEKISEDASDSERDVKNKESETSPITSIKNEEDSSTPLTKNGDDEIEKNEKIDALRAAAESLVQKLKDTIEEESKLLNELNEKLADLKSVGVSDHEDQLSTASTNSDNNKEILEKKVEDPRILRTATWNMAAINNNPFEYWITYESNEGKESYELLMEKISQIINEPETFSEINISVEKIFTNDMFEELISLMKDANLVSSEESVEKYDQIREYWKDDLKNRNIITDFLKDAMLGKKRLISMPDRVTNTIQLYQGGIASRPTVINCFKEKSLSTINEWWPVWKQFMFGEILEIDASVHKKPINMLVPIKKSKYPDLDMAEELISIPLSAVTLAIFDAILVYILASTNIDWQSIRTNMCHALNEQKNPRTASILESSVYSNMDVIFLQESSSAFATLAKERDLANQFFDINIGSDADPSRDQNSLILTKKNAWNDLKDLTKEVLSKFTPSSSSDSSSSSSLSKSKNPFAPGDLVLYSATRVIDNQQYLLASFHGDTNGLATIPIIDLIHSFHKKEYKDSILLFGLDANTHFSSDSPKKTAFVGDFLKSLQGHSLTSCYGLNADTLEYTTFNARTFLQPQLNKAVRASEKNSSPNVDKNPKDFILYYNNDFSSIIDGPHKDNTGSGSFVKDIVFPTLQFPSDHAITYVTLQTKIPKSNS</sequence>